<reference evidence="5" key="1">
    <citation type="submission" date="2022-07" db="EMBL/GenBank/DDBJ databases">
        <title>Phylogenomic reconstructions and comparative analyses of Kickxellomycotina fungi.</title>
        <authorList>
            <person name="Reynolds N.K."/>
            <person name="Stajich J.E."/>
            <person name="Barry K."/>
            <person name="Grigoriev I.V."/>
            <person name="Crous P."/>
            <person name="Smith M.E."/>
        </authorList>
    </citation>
    <scope>NUCLEOTIDE SEQUENCE</scope>
    <source>
        <strain evidence="5">RSA 1196</strain>
    </source>
</reference>
<feature type="repeat" description="WD" evidence="3">
    <location>
        <begin position="21"/>
        <end position="55"/>
    </location>
</feature>
<dbReference type="SMART" id="SM00320">
    <property type="entry name" value="WD40"/>
    <property type="match status" value="4"/>
</dbReference>
<dbReference type="AlphaFoldDB" id="A0A9W8ATP6"/>
<feature type="compositionally biased region" description="Polar residues" evidence="4">
    <location>
        <begin position="425"/>
        <end position="442"/>
    </location>
</feature>
<organism evidence="5 6">
    <name type="scientific">Dispira parvispora</name>
    <dbReference type="NCBI Taxonomy" id="1520584"/>
    <lineage>
        <taxon>Eukaryota</taxon>
        <taxon>Fungi</taxon>
        <taxon>Fungi incertae sedis</taxon>
        <taxon>Zoopagomycota</taxon>
        <taxon>Kickxellomycotina</taxon>
        <taxon>Dimargaritomycetes</taxon>
        <taxon>Dimargaritales</taxon>
        <taxon>Dimargaritaceae</taxon>
        <taxon>Dispira</taxon>
    </lineage>
</organism>
<name>A0A9W8ATP6_9FUNG</name>
<dbReference type="Pfam" id="PF00400">
    <property type="entry name" value="WD40"/>
    <property type="match status" value="3"/>
</dbReference>
<protein>
    <submittedName>
        <fullName evidence="5">Uncharacterized protein</fullName>
    </submittedName>
</protein>
<dbReference type="InterPro" id="IPR036322">
    <property type="entry name" value="WD40_repeat_dom_sf"/>
</dbReference>
<dbReference type="Proteomes" id="UP001150925">
    <property type="component" value="Unassembled WGS sequence"/>
</dbReference>
<feature type="region of interest" description="Disordered" evidence="4">
    <location>
        <begin position="409"/>
        <end position="449"/>
    </location>
</feature>
<dbReference type="PANTHER" id="PTHR22847:SF637">
    <property type="entry name" value="WD REPEAT DOMAIN 5B"/>
    <property type="match status" value="1"/>
</dbReference>
<dbReference type="EMBL" id="JANBPY010001227">
    <property type="protein sequence ID" value="KAJ1960984.1"/>
    <property type="molecule type" value="Genomic_DNA"/>
</dbReference>
<evidence type="ECO:0000256" key="1">
    <source>
        <dbReference type="ARBA" id="ARBA00022574"/>
    </source>
</evidence>
<accession>A0A9W8ATP6</accession>
<dbReference type="SUPFAM" id="SSF50978">
    <property type="entry name" value="WD40 repeat-like"/>
    <property type="match status" value="1"/>
</dbReference>
<evidence type="ECO:0000256" key="3">
    <source>
        <dbReference type="PROSITE-ProRule" id="PRU00221"/>
    </source>
</evidence>
<evidence type="ECO:0000313" key="6">
    <source>
        <dbReference type="Proteomes" id="UP001150925"/>
    </source>
</evidence>
<keyword evidence="6" id="KW-1185">Reference proteome</keyword>
<keyword evidence="2" id="KW-0677">Repeat</keyword>
<proteinExistence type="predicted"/>
<sequence>TIDEDHPVSLLKVDIRDQGAITGMILSPDGNILATCCNLGSVKLWDLDSFQLIQKLRDAQEPQIDEFYVGKFTPEQDRLIVGGKLKDRLRWSEADDDNHILPCPLKIFDVVEGKVASKLEGHSEEILCIKRLQFRGENYVVSTSQDGYIIRWKLDTDWCTLLEKTVVEDGITCMAFTVSFLPHTGNKYFLGACDDHIKLYDFEQGRLLQTFENIYSSYCDCGKFIDCLEIPIPGKNEAEESQQSASTTSDELTRPADLPARPFAYFLSRGVELLDAEDNTISSCPNTCTLHRLLYPDANHDDFELEEIRRYHHEDYLSNSWLIKIAANGRYFCAPTLNGQTFIFHLATGKLVAVLKGHEEIEVRDVIFHPTRNLLFTSADDGCVKVYSQTPDQVMTDREAYLQNITAAIPTDTGNSPQGKHVSADVTTPPDSATLHSPSSPFNDEKGAASTEVEIIVDI</sequence>
<dbReference type="GO" id="GO:1990234">
    <property type="term" value="C:transferase complex"/>
    <property type="evidence" value="ECO:0007669"/>
    <property type="project" value="UniProtKB-ARBA"/>
</dbReference>
<feature type="non-terminal residue" evidence="5">
    <location>
        <position position="1"/>
    </location>
</feature>
<dbReference type="OrthoDB" id="5588835at2759"/>
<evidence type="ECO:0000256" key="2">
    <source>
        <dbReference type="ARBA" id="ARBA00022737"/>
    </source>
</evidence>
<dbReference type="PANTHER" id="PTHR22847">
    <property type="entry name" value="WD40 REPEAT PROTEIN"/>
    <property type="match status" value="1"/>
</dbReference>
<comment type="caution">
    <text evidence="5">The sequence shown here is derived from an EMBL/GenBank/DDBJ whole genome shotgun (WGS) entry which is preliminary data.</text>
</comment>
<dbReference type="InterPro" id="IPR001680">
    <property type="entry name" value="WD40_rpt"/>
</dbReference>
<dbReference type="Gene3D" id="2.130.10.10">
    <property type="entry name" value="YVTN repeat-like/Quinoprotein amine dehydrogenase"/>
    <property type="match status" value="3"/>
</dbReference>
<evidence type="ECO:0000256" key="4">
    <source>
        <dbReference type="SAM" id="MobiDB-lite"/>
    </source>
</evidence>
<dbReference type="InterPro" id="IPR015943">
    <property type="entry name" value="WD40/YVTN_repeat-like_dom_sf"/>
</dbReference>
<evidence type="ECO:0000313" key="5">
    <source>
        <dbReference type="EMBL" id="KAJ1960984.1"/>
    </source>
</evidence>
<dbReference type="PROSITE" id="PS50082">
    <property type="entry name" value="WD_REPEATS_2"/>
    <property type="match status" value="1"/>
</dbReference>
<keyword evidence="1 3" id="KW-0853">WD repeat</keyword>
<gene>
    <name evidence="5" type="ORF">IWQ62_004025</name>
</gene>